<evidence type="ECO:0000313" key="3">
    <source>
        <dbReference type="Proteomes" id="UP000281553"/>
    </source>
</evidence>
<feature type="region of interest" description="Disordered" evidence="1">
    <location>
        <begin position="76"/>
        <end position="108"/>
    </location>
</feature>
<sequence length="223" mass="24543">MWQESRKQYVVTVSPQPENGLLLVHFSESAAAKSSAAASTEKNDDNVAATQGHMSVALRIFFTSFRVLQLSGKPKQPKEAAGHFAENEDGAGDQEEEEEANEDENEHLGEALPCSSSNCLPKKLCIDALTEVRRAVWLQVHPCPPALDPMYTLIHHPALNRCTEWLWAVLSNHPVACVLVNVVRVVRHLMLNGVPDQWGQLSEYVSPDPFPSASSVSSVAYML</sequence>
<evidence type="ECO:0000256" key="1">
    <source>
        <dbReference type="SAM" id="MobiDB-lite"/>
    </source>
</evidence>
<protein>
    <submittedName>
        <fullName evidence="2">Uncharacterized protein</fullName>
    </submittedName>
</protein>
<name>A0A3P7M077_DIBLA</name>
<accession>A0A3P7M077</accession>
<reference evidence="2 3" key="1">
    <citation type="submission" date="2018-11" db="EMBL/GenBank/DDBJ databases">
        <authorList>
            <consortium name="Pathogen Informatics"/>
        </authorList>
    </citation>
    <scope>NUCLEOTIDE SEQUENCE [LARGE SCALE GENOMIC DNA]</scope>
</reference>
<keyword evidence="3" id="KW-1185">Reference proteome</keyword>
<feature type="compositionally biased region" description="Acidic residues" evidence="1">
    <location>
        <begin position="87"/>
        <end position="105"/>
    </location>
</feature>
<gene>
    <name evidence="2" type="ORF">DILT_LOCUS11579</name>
</gene>
<evidence type="ECO:0000313" key="2">
    <source>
        <dbReference type="EMBL" id="VDN15748.1"/>
    </source>
</evidence>
<organism evidence="2 3">
    <name type="scientific">Dibothriocephalus latus</name>
    <name type="common">Fish tapeworm</name>
    <name type="synonym">Diphyllobothrium latum</name>
    <dbReference type="NCBI Taxonomy" id="60516"/>
    <lineage>
        <taxon>Eukaryota</taxon>
        <taxon>Metazoa</taxon>
        <taxon>Spiralia</taxon>
        <taxon>Lophotrochozoa</taxon>
        <taxon>Platyhelminthes</taxon>
        <taxon>Cestoda</taxon>
        <taxon>Eucestoda</taxon>
        <taxon>Diphyllobothriidea</taxon>
        <taxon>Diphyllobothriidae</taxon>
        <taxon>Dibothriocephalus</taxon>
    </lineage>
</organism>
<dbReference type="AlphaFoldDB" id="A0A3P7M077"/>
<dbReference type="EMBL" id="UYRU01063502">
    <property type="protein sequence ID" value="VDN15748.1"/>
    <property type="molecule type" value="Genomic_DNA"/>
</dbReference>
<proteinExistence type="predicted"/>
<dbReference type="InterPro" id="IPR043519">
    <property type="entry name" value="NT_sf"/>
</dbReference>
<dbReference type="Gene3D" id="3.30.460.10">
    <property type="entry name" value="Beta Polymerase, domain 2"/>
    <property type="match status" value="1"/>
</dbReference>
<dbReference type="Proteomes" id="UP000281553">
    <property type="component" value="Unassembled WGS sequence"/>
</dbReference>